<keyword evidence="2 3" id="KW-0378">Hydrolase</keyword>
<dbReference type="PROSITE" id="PS00122">
    <property type="entry name" value="CARBOXYLESTERASE_B_1"/>
    <property type="match status" value="1"/>
</dbReference>
<name>A0AAW0E9U2_9AGAR</name>
<protein>
    <recommendedName>
        <fullName evidence="3">Carboxylic ester hydrolase</fullName>
        <ecNumber evidence="3">3.1.1.-</ecNumber>
    </recommendedName>
</protein>
<evidence type="ECO:0000313" key="5">
    <source>
        <dbReference type="EMBL" id="KAK7060995.1"/>
    </source>
</evidence>
<dbReference type="PANTHER" id="PTHR11559">
    <property type="entry name" value="CARBOXYLESTERASE"/>
    <property type="match status" value="1"/>
</dbReference>
<keyword evidence="6" id="KW-1185">Reference proteome</keyword>
<sequence>MVLTMQMRALLPIVLLSTVTWAAQVQLGNTTITGTDTLDVLEFYGGIPFAEPPLGDLRLAPPVLKPALDVPTFNATNSGPKCLQIPVHSEIYPSTSRRIPRARKTALQSTYVAQLTRSEETNSYQSWSTYTVVDFSGTPVIYVSFNYRLGPLGFPQGAEAEQRGALNLGLKDQLTALDWIKRNIAAFGGDPTKVTVFGQSAGAVSINILFLNSGLENLVRGAILESGGAGTTFTFEASRRQNVWDSYVRAVPECSGASANDSFTCLRAASSETLSQAGGSSLATERFPWVPTLDGPGGVFPELASSMYAKGQFSRIPFISGANLDEAAAQLADPTISSSDTIFDAIIANYTTNTNGTDDALQAAAIQILQLYPDVPALGSPFNTGNETFGLSSQFKRSAAILGDLMFHSVRRLWTKAAGDAGVKEYVYLFTGPRIENLFPPRYGVPHTQELYYVFGLVPEAGGSQRDVELKWKMMDYWISFADTLDPNDGKGTSSKSWS</sequence>
<dbReference type="InterPro" id="IPR050309">
    <property type="entry name" value="Type-B_Carboxylest/Lipase"/>
</dbReference>
<dbReference type="EMBL" id="JAYKXP010000002">
    <property type="protein sequence ID" value="KAK7060995.1"/>
    <property type="molecule type" value="Genomic_DNA"/>
</dbReference>
<dbReference type="EC" id="3.1.1.-" evidence="3"/>
<organism evidence="5 6">
    <name type="scientific">Paramarasmius palmivorus</name>
    <dbReference type="NCBI Taxonomy" id="297713"/>
    <lineage>
        <taxon>Eukaryota</taxon>
        <taxon>Fungi</taxon>
        <taxon>Dikarya</taxon>
        <taxon>Basidiomycota</taxon>
        <taxon>Agaricomycotina</taxon>
        <taxon>Agaricomycetes</taxon>
        <taxon>Agaricomycetidae</taxon>
        <taxon>Agaricales</taxon>
        <taxon>Marasmiineae</taxon>
        <taxon>Marasmiaceae</taxon>
        <taxon>Paramarasmius</taxon>
    </lineage>
</organism>
<evidence type="ECO:0000259" key="4">
    <source>
        <dbReference type="Pfam" id="PF00135"/>
    </source>
</evidence>
<dbReference type="Pfam" id="PF00135">
    <property type="entry name" value="COesterase"/>
    <property type="match status" value="2"/>
</dbReference>
<accession>A0AAW0E9U2</accession>
<proteinExistence type="inferred from homology"/>
<evidence type="ECO:0000256" key="1">
    <source>
        <dbReference type="ARBA" id="ARBA00005964"/>
    </source>
</evidence>
<feature type="chain" id="PRO_5043091092" description="Carboxylic ester hydrolase" evidence="3">
    <location>
        <begin position="23"/>
        <end position="499"/>
    </location>
</feature>
<evidence type="ECO:0000313" key="6">
    <source>
        <dbReference type="Proteomes" id="UP001383192"/>
    </source>
</evidence>
<reference evidence="5 6" key="1">
    <citation type="submission" date="2024-01" db="EMBL/GenBank/DDBJ databases">
        <title>A draft genome for a cacao thread blight-causing isolate of Paramarasmius palmivorus.</title>
        <authorList>
            <person name="Baruah I.K."/>
            <person name="Bukari Y."/>
            <person name="Amoako-Attah I."/>
            <person name="Meinhardt L.W."/>
            <person name="Bailey B.A."/>
            <person name="Cohen S.P."/>
        </authorList>
    </citation>
    <scope>NUCLEOTIDE SEQUENCE [LARGE SCALE GENOMIC DNA]</scope>
    <source>
        <strain evidence="5 6">GH-12</strain>
    </source>
</reference>
<feature type="domain" description="Carboxylesterase type B" evidence="4">
    <location>
        <begin position="33"/>
        <end position="87"/>
    </location>
</feature>
<dbReference type="InterPro" id="IPR029058">
    <property type="entry name" value="AB_hydrolase_fold"/>
</dbReference>
<dbReference type="Proteomes" id="UP001383192">
    <property type="component" value="Unassembled WGS sequence"/>
</dbReference>
<feature type="domain" description="Carboxylesterase type B" evidence="4">
    <location>
        <begin position="124"/>
        <end position="498"/>
    </location>
</feature>
<dbReference type="Gene3D" id="3.40.50.1820">
    <property type="entry name" value="alpha/beta hydrolase"/>
    <property type="match status" value="1"/>
</dbReference>
<dbReference type="InterPro" id="IPR002018">
    <property type="entry name" value="CarbesteraseB"/>
</dbReference>
<dbReference type="InterPro" id="IPR019826">
    <property type="entry name" value="Carboxylesterase_B_AS"/>
</dbReference>
<dbReference type="AlphaFoldDB" id="A0AAW0E9U2"/>
<dbReference type="GO" id="GO:0016787">
    <property type="term" value="F:hydrolase activity"/>
    <property type="evidence" value="ECO:0007669"/>
    <property type="project" value="UniProtKB-KW"/>
</dbReference>
<feature type="signal peptide" evidence="3">
    <location>
        <begin position="1"/>
        <end position="22"/>
    </location>
</feature>
<evidence type="ECO:0000256" key="2">
    <source>
        <dbReference type="ARBA" id="ARBA00022801"/>
    </source>
</evidence>
<comment type="similarity">
    <text evidence="1 3">Belongs to the type-B carboxylesterase/lipase family.</text>
</comment>
<evidence type="ECO:0000256" key="3">
    <source>
        <dbReference type="RuleBase" id="RU361235"/>
    </source>
</evidence>
<comment type="caution">
    <text evidence="5">The sequence shown here is derived from an EMBL/GenBank/DDBJ whole genome shotgun (WGS) entry which is preliminary data.</text>
</comment>
<keyword evidence="3" id="KW-0732">Signal</keyword>
<dbReference type="SUPFAM" id="SSF53474">
    <property type="entry name" value="alpha/beta-Hydrolases"/>
    <property type="match status" value="1"/>
</dbReference>
<gene>
    <name evidence="5" type="ORF">VNI00_000730</name>
</gene>